<keyword evidence="3" id="KW-1185">Reference proteome</keyword>
<dbReference type="RefSeq" id="XP_028879625.1">
    <property type="nucleotide sequence ID" value="XM_029029069.1"/>
</dbReference>
<name>A0A1X0NN71_9TRYP</name>
<dbReference type="EMBL" id="NBCO01000034">
    <property type="protein sequence ID" value="ORC85559.1"/>
    <property type="molecule type" value="Genomic_DNA"/>
</dbReference>
<dbReference type="GeneID" id="39988849"/>
<protein>
    <submittedName>
        <fullName evidence="2">Uncharacterized protein</fullName>
    </submittedName>
</protein>
<organism evidence="2 3">
    <name type="scientific">Trypanosoma theileri</name>
    <dbReference type="NCBI Taxonomy" id="67003"/>
    <lineage>
        <taxon>Eukaryota</taxon>
        <taxon>Discoba</taxon>
        <taxon>Euglenozoa</taxon>
        <taxon>Kinetoplastea</taxon>
        <taxon>Metakinetoplastina</taxon>
        <taxon>Trypanosomatida</taxon>
        <taxon>Trypanosomatidae</taxon>
        <taxon>Trypanosoma</taxon>
    </lineage>
</organism>
<dbReference type="OrthoDB" id="248004at2759"/>
<dbReference type="AlphaFoldDB" id="A0A1X0NN71"/>
<evidence type="ECO:0000256" key="1">
    <source>
        <dbReference type="SAM" id="Phobius"/>
    </source>
</evidence>
<evidence type="ECO:0000313" key="2">
    <source>
        <dbReference type="EMBL" id="ORC85559.1"/>
    </source>
</evidence>
<dbReference type="Proteomes" id="UP000192257">
    <property type="component" value="Unassembled WGS sequence"/>
</dbReference>
<proteinExistence type="predicted"/>
<dbReference type="VEuPathDB" id="TriTrypDB:TM35_000341710"/>
<accession>A0A1X0NN71</accession>
<keyword evidence="1" id="KW-0812">Transmembrane</keyword>
<keyword evidence="1" id="KW-1133">Transmembrane helix</keyword>
<comment type="caution">
    <text evidence="2">The sequence shown here is derived from an EMBL/GenBank/DDBJ whole genome shotgun (WGS) entry which is preliminary data.</text>
</comment>
<feature type="transmembrane region" description="Helical" evidence="1">
    <location>
        <begin position="20"/>
        <end position="38"/>
    </location>
</feature>
<gene>
    <name evidence="2" type="ORF">TM35_000341710</name>
</gene>
<sequence length="261" mass="29987">MWDLTFCREILLGGVMWIELLEMVMWLMAFVYPLAVGAQLCRCARDGQPLDVRLVTNVTLALILLWMFDLADAVVFSYLFSVRSLVLMVRIALSLYLLHPRVLGASRVYERFLSQFVWAYAPSVNETVAEHLGEIERSGFGLYIKNMTLTFLNVSETLLETSRQLLSAVAEREVPLDDSERGIRPPLQQLQMPSVRSTPQRWGDVFSRESSRLSDFVMMSPVPVRRQQSTKSFVEYRNDAEISFSSEEIVLPLRPKRGEKR</sequence>
<evidence type="ECO:0000313" key="3">
    <source>
        <dbReference type="Proteomes" id="UP000192257"/>
    </source>
</evidence>
<reference evidence="2 3" key="1">
    <citation type="submission" date="2017-03" db="EMBL/GenBank/DDBJ databases">
        <title>An alternative strategy for trypanosome survival in the mammalian bloodstream revealed through genome and transcriptome analysis of the ubiquitous bovine parasite Trypanosoma (Megatrypanum) theileri.</title>
        <authorList>
            <person name="Kelly S."/>
            <person name="Ivens A."/>
            <person name="Mott A."/>
            <person name="O'Neill E."/>
            <person name="Emms D."/>
            <person name="Macleod O."/>
            <person name="Voorheis P."/>
            <person name="Matthews J."/>
            <person name="Matthews K."/>
            <person name="Carrington M."/>
        </authorList>
    </citation>
    <scope>NUCLEOTIDE SEQUENCE [LARGE SCALE GENOMIC DNA]</scope>
    <source>
        <strain evidence="2">Edinburgh</strain>
    </source>
</reference>
<keyword evidence="1" id="KW-0472">Membrane</keyword>